<dbReference type="InterPro" id="IPR004193">
    <property type="entry name" value="Glyco_hydro_13_N"/>
</dbReference>
<dbReference type="InterPro" id="IPR017853">
    <property type="entry name" value="GH"/>
</dbReference>
<name>A0ABV7X5C7_9HYPH</name>
<evidence type="ECO:0000313" key="17">
    <source>
        <dbReference type="Proteomes" id="UP001595613"/>
    </source>
</evidence>
<comment type="catalytic activity">
    <reaction evidence="12 14">
        <text>hydrolysis of (1-&gt;4)-alpha-D-glucosidic linkage in 4-alpha-D-[(1-&gt;4)-alpha-D-glucanosyl]n trehalose to yield trehalose and (1-&gt;4)-alpha-D-glucan.</text>
        <dbReference type="EC" id="3.2.1.141"/>
    </reaction>
</comment>
<dbReference type="InterPro" id="IPR012768">
    <property type="entry name" value="Trehalose_TreZ"/>
</dbReference>
<evidence type="ECO:0000256" key="2">
    <source>
        <dbReference type="ARBA" id="ARBA00005199"/>
    </source>
</evidence>
<proteinExistence type="inferred from homology"/>
<dbReference type="Proteomes" id="UP001595613">
    <property type="component" value="Unassembled WGS sequence"/>
</dbReference>
<evidence type="ECO:0000256" key="5">
    <source>
        <dbReference type="ARBA" id="ARBA00015938"/>
    </source>
</evidence>
<dbReference type="Gene3D" id="2.60.40.10">
    <property type="entry name" value="Immunoglobulins"/>
    <property type="match status" value="1"/>
</dbReference>
<gene>
    <name evidence="16" type="primary">treZ</name>
    <name evidence="16" type="ORF">ACFOOL_13825</name>
</gene>
<dbReference type="PIRSF" id="PIRSF006337">
    <property type="entry name" value="Trehalose_TreZ"/>
    <property type="match status" value="1"/>
</dbReference>
<keyword evidence="9 14" id="KW-0326">Glycosidase</keyword>
<comment type="subcellular location">
    <subcellularLocation>
        <location evidence="1">Cytoplasm</location>
    </subcellularLocation>
</comment>
<dbReference type="Pfam" id="PF11941">
    <property type="entry name" value="DUF3459"/>
    <property type="match status" value="1"/>
</dbReference>
<evidence type="ECO:0000256" key="11">
    <source>
        <dbReference type="ARBA" id="ARBA00033284"/>
    </source>
</evidence>
<comment type="pathway">
    <text evidence="2 14">Glycan biosynthesis; trehalose biosynthesis.</text>
</comment>
<evidence type="ECO:0000256" key="10">
    <source>
        <dbReference type="ARBA" id="ARBA00032057"/>
    </source>
</evidence>
<sequence>MSSIAAARVRPTARWEQESKFGTQITAEGVRFRLWAPYKTAVSLKLFDPRRTLPMRSLSRGWFELEVEGAGAGTRYLYVMDDGTEVPDPASRFQPRDVHGPSEVIDPQSFEWTDRGWRGRPWEEMVFYEVHIGTFSRDGTFRAAIDKLDHLAELGVTAIELMPLADFPGRWNWGYDGALLFAPDSSYGRPDDLKALINAAHERGIMMFLDVVYNHFGPEGNYLKIYAPAYSSKHETPWGPAVNFDDEGSAMIREFVFANARYWLNEFRFDGLRFDAVHEIQDTGPKHMLQDLAEQIRGATDGRHIHLVAENSWNQANWLKRKEDGSAWLYNAQWSDDIHHSLQSAASGDSAWYYADYHGRTDLLARALAEGFAFQGERMEHQGATKGEPSAFLPPTAFVSFLQNHDQAGNRPFGERLPDLIGPQALRSLTVINLLSPHIPLLFMGEEWGSTNPFLYFSDLEGDLADKVRAARKEQLKQFLDKGDQGRQPLDPLSREAFLASKLPWEELQRPASKDHVAFVCALLRLRAAEITPRLALAPGDGSDYRVLGPGAFTVRWALGDDAMLALTANLSETPLDDQSIGKGHALWTEGRVTHDHLGPWSVLFGLEGKKAEAR</sequence>
<dbReference type="EC" id="3.2.1.141" evidence="4 13"/>
<keyword evidence="6" id="KW-0963">Cytoplasm</keyword>
<dbReference type="Gene3D" id="3.20.20.80">
    <property type="entry name" value="Glycosidases"/>
    <property type="match status" value="1"/>
</dbReference>
<dbReference type="Pfam" id="PF00128">
    <property type="entry name" value="Alpha-amylase"/>
    <property type="match status" value="1"/>
</dbReference>
<dbReference type="PANTHER" id="PTHR43651:SF11">
    <property type="entry name" value="MALTO-OLIGOSYLTREHALOSE TREHALOHYDROLASE"/>
    <property type="match status" value="1"/>
</dbReference>
<dbReference type="InterPro" id="IPR014756">
    <property type="entry name" value="Ig_E-set"/>
</dbReference>
<evidence type="ECO:0000256" key="12">
    <source>
        <dbReference type="ARBA" id="ARBA00034013"/>
    </source>
</evidence>
<dbReference type="Pfam" id="PF02922">
    <property type="entry name" value="CBM_48"/>
    <property type="match status" value="1"/>
</dbReference>
<evidence type="ECO:0000256" key="13">
    <source>
        <dbReference type="NCBIfam" id="TIGR02402"/>
    </source>
</evidence>
<evidence type="ECO:0000256" key="1">
    <source>
        <dbReference type="ARBA" id="ARBA00004496"/>
    </source>
</evidence>
<accession>A0ABV7X5C7</accession>
<feature type="domain" description="Glycosyl hydrolase family 13 catalytic" evidence="15">
    <location>
        <begin position="104"/>
        <end position="487"/>
    </location>
</feature>
<dbReference type="Gene3D" id="1.10.10.760">
    <property type="entry name" value="E-set domains of sugar-utilizing enzymes"/>
    <property type="match status" value="1"/>
</dbReference>
<evidence type="ECO:0000256" key="4">
    <source>
        <dbReference type="ARBA" id="ARBA00012268"/>
    </source>
</evidence>
<dbReference type="CDD" id="cd02853">
    <property type="entry name" value="E_set_MTHase_like_N"/>
    <property type="match status" value="1"/>
</dbReference>
<dbReference type="NCBIfam" id="TIGR02402">
    <property type="entry name" value="trehalose_TreZ"/>
    <property type="match status" value="1"/>
</dbReference>
<keyword evidence="7 14" id="KW-0378">Hydrolase</keyword>
<dbReference type="InterPro" id="IPR013783">
    <property type="entry name" value="Ig-like_fold"/>
</dbReference>
<evidence type="ECO:0000313" key="16">
    <source>
        <dbReference type="EMBL" id="MFC3705834.1"/>
    </source>
</evidence>
<evidence type="ECO:0000256" key="8">
    <source>
        <dbReference type="ARBA" id="ARBA00023277"/>
    </source>
</evidence>
<dbReference type="InterPro" id="IPR022567">
    <property type="entry name" value="DUF3459"/>
</dbReference>
<keyword evidence="17" id="KW-1185">Reference proteome</keyword>
<evidence type="ECO:0000256" key="6">
    <source>
        <dbReference type="ARBA" id="ARBA00022490"/>
    </source>
</evidence>
<dbReference type="SUPFAM" id="SSF81296">
    <property type="entry name" value="E set domains"/>
    <property type="match status" value="1"/>
</dbReference>
<dbReference type="RefSeq" id="WP_380097792.1">
    <property type="nucleotide sequence ID" value="NZ_JBHRYD010000013.1"/>
</dbReference>
<comment type="similarity">
    <text evidence="3 14">Belongs to the glycosyl hydrolase 13 family.</text>
</comment>
<dbReference type="PANTHER" id="PTHR43651">
    <property type="entry name" value="1,4-ALPHA-GLUCAN-BRANCHING ENZYME"/>
    <property type="match status" value="1"/>
</dbReference>
<protein>
    <recommendedName>
        <fullName evidence="5 13">Malto-oligosyltrehalose trehalohydrolase</fullName>
        <shortName evidence="14">MTHase</shortName>
        <ecNumber evidence="4 13">3.2.1.141</ecNumber>
    </recommendedName>
    <alternativeName>
        <fullName evidence="11 14">4-alpha-D-((1-&gt;4)-alpha-D-glucano)trehalose trehalohydrolase</fullName>
    </alternativeName>
    <alternativeName>
        <fullName evidence="10 14">Maltooligosyl trehalose trehalohydrolase</fullName>
    </alternativeName>
</protein>
<evidence type="ECO:0000259" key="15">
    <source>
        <dbReference type="SMART" id="SM00642"/>
    </source>
</evidence>
<dbReference type="CDD" id="cd11325">
    <property type="entry name" value="AmyAc_GTHase"/>
    <property type="match status" value="1"/>
</dbReference>
<dbReference type="SUPFAM" id="SSF51445">
    <property type="entry name" value="(Trans)glycosidases"/>
    <property type="match status" value="1"/>
</dbReference>
<comment type="caution">
    <text evidence="16">The sequence shown here is derived from an EMBL/GenBank/DDBJ whole genome shotgun (WGS) entry which is preliminary data.</text>
</comment>
<dbReference type="SMART" id="SM00642">
    <property type="entry name" value="Aamy"/>
    <property type="match status" value="1"/>
</dbReference>
<dbReference type="GO" id="GO:0033942">
    <property type="term" value="F:4-alpha-D-(1-&gt;4)-alpha-D-glucanotrehalose trehalohydrolase activity"/>
    <property type="evidence" value="ECO:0007669"/>
    <property type="project" value="UniProtKB-EC"/>
</dbReference>
<organism evidence="16 17">
    <name type="scientific">Devosia honganensis</name>
    <dbReference type="NCBI Taxonomy" id="1610527"/>
    <lineage>
        <taxon>Bacteria</taxon>
        <taxon>Pseudomonadati</taxon>
        <taxon>Pseudomonadota</taxon>
        <taxon>Alphaproteobacteria</taxon>
        <taxon>Hyphomicrobiales</taxon>
        <taxon>Devosiaceae</taxon>
        <taxon>Devosia</taxon>
    </lineage>
</organism>
<dbReference type="EMBL" id="JBHRYD010000013">
    <property type="protein sequence ID" value="MFC3705834.1"/>
    <property type="molecule type" value="Genomic_DNA"/>
</dbReference>
<evidence type="ECO:0000256" key="3">
    <source>
        <dbReference type="ARBA" id="ARBA00008061"/>
    </source>
</evidence>
<evidence type="ECO:0000256" key="14">
    <source>
        <dbReference type="PIRNR" id="PIRNR006337"/>
    </source>
</evidence>
<keyword evidence="8" id="KW-0119">Carbohydrate metabolism</keyword>
<dbReference type="InterPro" id="IPR044901">
    <property type="entry name" value="Trehalose_TreZ_E-set_sf"/>
</dbReference>
<evidence type="ECO:0000256" key="7">
    <source>
        <dbReference type="ARBA" id="ARBA00022801"/>
    </source>
</evidence>
<reference evidence="17" key="1">
    <citation type="journal article" date="2019" name="Int. J. Syst. Evol. Microbiol.">
        <title>The Global Catalogue of Microorganisms (GCM) 10K type strain sequencing project: providing services to taxonomists for standard genome sequencing and annotation.</title>
        <authorList>
            <consortium name="The Broad Institute Genomics Platform"/>
            <consortium name="The Broad Institute Genome Sequencing Center for Infectious Disease"/>
            <person name="Wu L."/>
            <person name="Ma J."/>
        </authorList>
    </citation>
    <scope>NUCLEOTIDE SEQUENCE [LARGE SCALE GENOMIC DNA]</scope>
    <source>
        <strain evidence="17">KCTC 42281</strain>
    </source>
</reference>
<evidence type="ECO:0000256" key="9">
    <source>
        <dbReference type="ARBA" id="ARBA00023295"/>
    </source>
</evidence>
<dbReference type="InterPro" id="IPR006047">
    <property type="entry name" value="GH13_cat_dom"/>
</dbReference>